<dbReference type="PANTHER" id="PTHR10903">
    <property type="entry name" value="GTPASE, IMAP FAMILY MEMBER-RELATED"/>
    <property type="match status" value="1"/>
</dbReference>
<evidence type="ECO:0000259" key="4">
    <source>
        <dbReference type="PROSITE" id="PS51720"/>
    </source>
</evidence>
<keyword evidence="6" id="KW-1185">Reference proteome</keyword>
<dbReference type="EMBL" id="JAHRIO010061247">
    <property type="protein sequence ID" value="MEQ2178667.1"/>
    <property type="molecule type" value="Genomic_DNA"/>
</dbReference>
<keyword evidence="2" id="KW-0547">Nucleotide-binding</keyword>
<keyword evidence="3" id="KW-0342">GTP-binding</keyword>
<comment type="caution">
    <text evidence="5">The sequence shown here is derived from an EMBL/GenBank/DDBJ whole genome shotgun (WGS) entry which is preliminary data.</text>
</comment>
<evidence type="ECO:0000313" key="6">
    <source>
        <dbReference type="Proteomes" id="UP001476798"/>
    </source>
</evidence>
<dbReference type="InterPro" id="IPR027417">
    <property type="entry name" value="P-loop_NTPase"/>
</dbReference>
<evidence type="ECO:0000313" key="5">
    <source>
        <dbReference type="EMBL" id="MEQ2178667.1"/>
    </source>
</evidence>
<gene>
    <name evidence="5" type="ORF">GOODEAATRI_016489</name>
</gene>
<dbReference type="Pfam" id="PF04548">
    <property type="entry name" value="AIG1"/>
    <property type="match status" value="1"/>
</dbReference>
<dbReference type="Gene3D" id="3.40.50.300">
    <property type="entry name" value="P-loop containing nucleotide triphosphate hydrolases"/>
    <property type="match status" value="1"/>
</dbReference>
<evidence type="ECO:0000256" key="1">
    <source>
        <dbReference type="ARBA" id="ARBA00008535"/>
    </source>
</evidence>
<reference evidence="5 6" key="1">
    <citation type="submission" date="2021-06" db="EMBL/GenBank/DDBJ databases">
        <authorList>
            <person name="Palmer J.M."/>
        </authorList>
    </citation>
    <scope>NUCLEOTIDE SEQUENCE [LARGE SCALE GENOMIC DNA]</scope>
    <source>
        <strain evidence="5 6">GA_2019</strain>
        <tissue evidence="5">Muscle</tissue>
    </source>
</reference>
<organism evidence="5 6">
    <name type="scientific">Goodea atripinnis</name>
    <dbReference type="NCBI Taxonomy" id="208336"/>
    <lineage>
        <taxon>Eukaryota</taxon>
        <taxon>Metazoa</taxon>
        <taxon>Chordata</taxon>
        <taxon>Craniata</taxon>
        <taxon>Vertebrata</taxon>
        <taxon>Euteleostomi</taxon>
        <taxon>Actinopterygii</taxon>
        <taxon>Neopterygii</taxon>
        <taxon>Teleostei</taxon>
        <taxon>Neoteleostei</taxon>
        <taxon>Acanthomorphata</taxon>
        <taxon>Ovalentaria</taxon>
        <taxon>Atherinomorphae</taxon>
        <taxon>Cyprinodontiformes</taxon>
        <taxon>Goodeidae</taxon>
        <taxon>Goodea</taxon>
    </lineage>
</organism>
<feature type="domain" description="AIG1-type G" evidence="4">
    <location>
        <begin position="1"/>
        <end position="167"/>
    </location>
</feature>
<name>A0ABV0P4L8_9TELE</name>
<accession>A0ABV0P4L8</accession>
<sequence>MVRTPGFGKFAKAWLIRCCEGDPTVICVFSTLTRQCCKISGEVFSRKVTIIDTPGLFDTSLPEHTIKREISKCINMSAPGPHAIVLVIKVGPFTNEEQDAVRQVEEIFGVDAWRYTMILFTQDDETEIDMETQLQEAGAELREVLWRANNRHLVFSNHRADNWSQVL</sequence>
<dbReference type="PROSITE" id="PS51720">
    <property type="entry name" value="G_AIG1"/>
    <property type="match status" value="1"/>
</dbReference>
<proteinExistence type="inferred from homology"/>
<dbReference type="InterPro" id="IPR045058">
    <property type="entry name" value="GIMA/IAN/Toc"/>
</dbReference>
<dbReference type="PANTHER" id="PTHR10903:SF180">
    <property type="entry name" value="GTPASE IMAP FAMILY MEMBER 7-LIKE"/>
    <property type="match status" value="1"/>
</dbReference>
<evidence type="ECO:0000256" key="3">
    <source>
        <dbReference type="ARBA" id="ARBA00023134"/>
    </source>
</evidence>
<dbReference type="Proteomes" id="UP001476798">
    <property type="component" value="Unassembled WGS sequence"/>
</dbReference>
<comment type="similarity">
    <text evidence="1">Belongs to the TRAFAC class TrmE-Era-EngA-EngB-Septin-like GTPase superfamily. AIG1/Toc34/Toc159-like paraseptin GTPase family. IAN subfamily.</text>
</comment>
<dbReference type="SUPFAM" id="SSF52540">
    <property type="entry name" value="P-loop containing nucleoside triphosphate hydrolases"/>
    <property type="match status" value="1"/>
</dbReference>
<evidence type="ECO:0000256" key="2">
    <source>
        <dbReference type="ARBA" id="ARBA00022741"/>
    </source>
</evidence>
<protein>
    <recommendedName>
        <fullName evidence="4">AIG1-type G domain-containing protein</fullName>
    </recommendedName>
</protein>
<dbReference type="InterPro" id="IPR006703">
    <property type="entry name" value="G_AIG1"/>
</dbReference>